<proteinExistence type="predicted"/>
<sequence length="111" mass="12797">KRKMQECFYGVSEEIRMINYGITNRQQLLEEHWTKPISTKLKINVDGAIFESENRFGFGFIRDSTGKFVQAVSGSRLGVVSPEIAEVVGMKEVLSWIKTMRNVMWKLKPIL</sequence>
<evidence type="ECO:0000313" key="2">
    <source>
        <dbReference type="Proteomes" id="UP000596661"/>
    </source>
</evidence>
<organism evidence="1 2">
    <name type="scientific">Cannabis sativa</name>
    <name type="common">Hemp</name>
    <name type="synonym">Marijuana</name>
    <dbReference type="NCBI Taxonomy" id="3483"/>
    <lineage>
        <taxon>Eukaryota</taxon>
        <taxon>Viridiplantae</taxon>
        <taxon>Streptophyta</taxon>
        <taxon>Embryophyta</taxon>
        <taxon>Tracheophyta</taxon>
        <taxon>Spermatophyta</taxon>
        <taxon>Magnoliopsida</taxon>
        <taxon>eudicotyledons</taxon>
        <taxon>Gunneridae</taxon>
        <taxon>Pentapetalae</taxon>
        <taxon>rosids</taxon>
        <taxon>fabids</taxon>
        <taxon>Rosales</taxon>
        <taxon>Cannabaceae</taxon>
        <taxon>Cannabis</taxon>
    </lineage>
</organism>
<evidence type="ECO:0000313" key="1">
    <source>
        <dbReference type="EnsemblPlants" id="cds.evm.model.ctgX44.4"/>
    </source>
</evidence>
<reference evidence="1" key="1">
    <citation type="submission" date="2021-03" db="UniProtKB">
        <authorList>
            <consortium name="EnsemblPlants"/>
        </authorList>
    </citation>
    <scope>IDENTIFICATION</scope>
</reference>
<dbReference type="AlphaFoldDB" id="A0A803QSF3"/>
<dbReference type="EnsemblPlants" id="evm.model.ctgX44.4">
    <property type="protein sequence ID" value="cds.evm.model.ctgX44.4"/>
    <property type="gene ID" value="evm.TU.ctgX44.4"/>
</dbReference>
<evidence type="ECO:0008006" key="3">
    <source>
        <dbReference type="Google" id="ProtNLM"/>
    </source>
</evidence>
<dbReference type="PANTHER" id="PTHR47074">
    <property type="entry name" value="BNAC02G40300D PROTEIN"/>
    <property type="match status" value="1"/>
</dbReference>
<dbReference type="Proteomes" id="UP000596661">
    <property type="component" value="Unassembled WGS sequence"/>
</dbReference>
<protein>
    <recommendedName>
        <fullName evidence="3">RNase H type-1 domain-containing protein</fullName>
    </recommendedName>
</protein>
<name>A0A803QSF3_CANSA</name>
<dbReference type="PANTHER" id="PTHR47074:SF11">
    <property type="entry name" value="REVERSE TRANSCRIPTASE-LIKE PROTEIN"/>
    <property type="match status" value="1"/>
</dbReference>
<dbReference type="InterPro" id="IPR052929">
    <property type="entry name" value="RNase_H-like_EbsB-rel"/>
</dbReference>
<accession>A0A803QSF3</accession>
<dbReference type="Gramene" id="evm.model.ctgX44.4">
    <property type="protein sequence ID" value="cds.evm.model.ctgX44.4"/>
    <property type="gene ID" value="evm.TU.ctgX44.4"/>
</dbReference>
<keyword evidence="2" id="KW-1185">Reference proteome</keyword>